<protein>
    <submittedName>
        <fullName evidence="2">Uncharacterized protein</fullName>
    </submittedName>
</protein>
<comment type="caution">
    <text evidence="2">The sequence shown here is derived from an EMBL/GenBank/DDBJ whole genome shotgun (WGS) entry which is preliminary data.</text>
</comment>
<reference evidence="2" key="1">
    <citation type="submission" date="2023-06" db="EMBL/GenBank/DDBJ databases">
        <title>Cytophagales bacterium Strain LB-30, isolated from soil.</title>
        <authorList>
            <person name="Liu B."/>
        </authorList>
    </citation>
    <scope>NUCLEOTIDE SEQUENCE</scope>
    <source>
        <strain evidence="2">LB-30</strain>
    </source>
</reference>
<dbReference type="RefSeq" id="WP_320004906.1">
    <property type="nucleotide sequence ID" value="NZ_JAUHJS010000006.1"/>
</dbReference>
<organism evidence="2 3">
    <name type="scientific">Shiella aurantiaca</name>
    <dbReference type="NCBI Taxonomy" id="3058365"/>
    <lineage>
        <taxon>Bacteria</taxon>
        <taxon>Pseudomonadati</taxon>
        <taxon>Bacteroidota</taxon>
        <taxon>Cytophagia</taxon>
        <taxon>Cytophagales</taxon>
        <taxon>Shiellaceae</taxon>
        <taxon>Shiella</taxon>
    </lineage>
</organism>
<evidence type="ECO:0000256" key="1">
    <source>
        <dbReference type="SAM" id="Phobius"/>
    </source>
</evidence>
<keyword evidence="1" id="KW-0812">Transmembrane</keyword>
<keyword evidence="1" id="KW-1133">Transmembrane helix</keyword>
<accession>A0ABT8F7K4</accession>
<evidence type="ECO:0000313" key="3">
    <source>
        <dbReference type="Proteomes" id="UP001168552"/>
    </source>
</evidence>
<proteinExistence type="predicted"/>
<name>A0ABT8F7K4_9BACT</name>
<dbReference type="EMBL" id="JAUHJS010000006">
    <property type="protein sequence ID" value="MDN4166370.1"/>
    <property type="molecule type" value="Genomic_DNA"/>
</dbReference>
<sequence>MSADWGTYISMYFFTMLKYLAGPSIGASQGISIYISMLINIASMMTVALIFSYFGLHVKAWLIKWGRWPQQKFSPKTRRFVTIWKKYGLIGIAFFTPILFMPIPGVLIASTFEESRKAILLHMFWSSVLWSIVFNLITYQVKDWLF</sequence>
<feature type="transmembrane region" description="Helical" evidence="1">
    <location>
        <begin position="6"/>
        <end position="21"/>
    </location>
</feature>
<evidence type="ECO:0000313" key="2">
    <source>
        <dbReference type="EMBL" id="MDN4166370.1"/>
    </source>
</evidence>
<keyword evidence="1" id="KW-0472">Membrane</keyword>
<dbReference type="Proteomes" id="UP001168552">
    <property type="component" value="Unassembled WGS sequence"/>
</dbReference>
<feature type="transmembrane region" description="Helical" evidence="1">
    <location>
        <begin position="87"/>
        <end position="107"/>
    </location>
</feature>
<gene>
    <name evidence="2" type="ORF">QWY31_12740</name>
</gene>
<feature type="transmembrane region" description="Helical" evidence="1">
    <location>
        <begin position="33"/>
        <end position="56"/>
    </location>
</feature>
<feature type="transmembrane region" description="Helical" evidence="1">
    <location>
        <begin position="119"/>
        <end position="141"/>
    </location>
</feature>
<keyword evidence="3" id="KW-1185">Reference proteome</keyword>